<evidence type="ECO:0000313" key="3">
    <source>
        <dbReference type="EMBL" id="PNG25408.1"/>
    </source>
</evidence>
<keyword evidence="2" id="KW-0812">Transmembrane</keyword>
<comment type="caution">
    <text evidence="3">The sequence shown here is derived from an EMBL/GenBank/DDBJ whole genome shotgun (WGS) entry which is preliminary data.</text>
</comment>
<dbReference type="EMBL" id="PDZR01000016">
    <property type="protein sequence ID" value="PNG25408.1"/>
    <property type="molecule type" value="Genomic_DNA"/>
</dbReference>
<evidence type="ECO:0008006" key="5">
    <source>
        <dbReference type="Google" id="ProtNLM"/>
    </source>
</evidence>
<dbReference type="InterPro" id="IPR024399">
    <property type="entry name" value="DUF2628"/>
</dbReference>
<sequence>MAVYSVHLPVGGPSAAAEAAFVREGFSFAAFLYGPLFLIWRGFFLAAAFWLVAALSLIGLAAAGTLSAGSILVLLFFMHLWLGVEANRLIERQLWRKGYDLAEIVAAPGLEEAEMTFYRAIGPSAETAPAPAAAPGPARAAPGVIGSLPEPDRRGAGR</sequence>
<accession>A0A2J7TF64</accession>
<dbReference type="Pfam" id="PF10947">
    <property type="entry name" value="DUF2628"/>
    <property type="match status" value="1"/>
</dbReference>
<evidence type="ECO:0000313" key="4">
    <source>
        <dbReference type="Proteomes" id="UP000236286"/>
    </source>
</evidence>
<gene>
    <name evidence="3" type="ORF">CR492_13865</name>
</gene>
<keyword evidence="2" id="KW-1133">Transmembrane helix</keyword>
<feature type="transmembrane region" description="Helical" evidence="2">
    <location>
        <begin position="58"/>
        <end position="82"/>
    </location>
</feature>
<feature type="region of interest" description="Disordered" evidence="1">
    <location>
        <begin position="127"/>
        <end position="158"/>
    </location>
</feature>
<feature type="transmembrane region" description="Helical" evidence="2">
    <location>
        <begin position="30"/>
        <end position="52"/>
    </location>
</feature>
<organism evidence="3 4">
    <name type="scientific">Methylocella silvestris</name>
    <dbReference type="NCBI Taxonomy" id="199596"/>
    <lineage>
        <taxon>Bacteria</taxon>
        <taxon>Pseudomonadati</taxon>
        <taxon>Pseudomonadota</taxon>
        <taxon>Alphaproteobacteria</taxon>
        <taxon>Hyphomicrobiales</taxon>
        <taxon>Beijerinckiaceae</taxon>
        <taxon>Methylocella</taxon>
    </lineage>
</organism>
<evidence type="ECO:0000256" key="1">
    <source>
        <dbReference type="SAM" id="MobiDB-lite"/>
    </source>
</evidence>
<keyword evidence="2" id="KW-0472">Membrane</keyword>
<protein>
    <recommendedName>
        <fullName evidence="5">DUF2628 domain-containing protein</fullName>
    </recommendedName>
</protein>
<reference evidence="3 4" key="1">
    <citation type="submission" date="2017-10" db="EMBL/GenBank/DDBJ databases">
        <title>Genome announcement of Methylocella silvestris TVC from permafrost.</title>
        <authorList>
            <person name="Wang J."/>
            <person name="Geng K."/>
            <person name="Ul-Haque F."/>
            <person name="Crombie A.T."/>
            <person name="Street L.E."/>
            <person name="Wookey P.A."/>
            <person name="Murrell J.C."/>
            <person name="Pratscher J."/>
        </authorList>
    </citation>
    <scope>NUCLEOTIDE SEQUENCE [LARGE SCALE GENOMIC DNA]</scope>
    <source>
        <strain evidence="3 4">TVC</strain>
    </source>
</reference>
<feature type="compositionally biased region" description="Low complexity" evidence="1">
    <location>
        <begin position="127"/>
        <end position="143"/>
    </location>
</feature>
<dbReference type="AlphaFoldDB" id="A0A2J7TF64"/>
<proteinExistence type="predicted"/>
<dbReference type="OrthoDB" id="7285394at2"/>
<name>A0A2J7TF64_METSI</name>
<dbReference type="Proteomes" id="UP000236286">
    <property type="component" value="Unassembled WGS sequence"/>
</dbReference>
<evidence type="ECO:0000256" key="2">
    <source>
        <dbReference type="SAM" id="Phobius"/>
    </source>
</evidence>
<dbReference type="RefSeq" id="WP_102844336.1">
    <property type="nucleotide sequence ID" value="NZ_PDZR01000016.1"/>
</dbReference>